<dbReference type="SUPFAM" id="SSF81606">
    <property type="entry name" value="PP2C-like"/>
    <property type="match status" value="1"/>
</dbReference>
<evidence type="ECO:0000313" key="10">
    <source>
        <dbReference type="EMBL" id="RWS00456.1"/>
    </source>
</evidence>
<dbReference type="STRING" id="1965070.A0A3S3PGA8"/>
<evidence type="ECO:0000256" key="6">
    <source>
        <dbReference type="ARBA" id="ARBA00022842"/>
    </source>
</evidence>
<sequence>MLEEIPYCAQIMGRHYCLKFLQSYGTKKNQEDRYFNFKYENFIVVSILDGHRGSEAVDFVTKLFEKLFIYYYSNFKTKTLEEIITKIFIDFDKKFIEKDVYSGVVLSLLIYDLNTKSALVAQLGDTKIWLFDENFKMIFETTEHRLNNSSEYERIKNSGYESYIKKSETSSHLRFKGLMISRALGDKDSKEIELSRENDPLSPIPEFEKVSNVKAAILATDGITDFVDSNKIEEILTDNQNDFVRSVSTIFEECTEVDCRRDNQTIVGVLFEENEQVGSYNSMFSSISKK</sequence>
<accession>A0A3S3PGA8</accession>
<comment type="cofactor">
    <cofactor evidence="1">
        <name>Mn(2+)</name>
        <dbReference type="ChEBI" id="CHEBI:29035"/>
    </cofactor>
</comment>
<dbReference type="Gene3D" id="3.60.40.10">
    <property type="entry name" value="PPM-type phosphatase domain"/>
    <property type="match status" value="1"/>
</dbReference>
<evidence type="ECO:0000256" key="8">
    <source>
        <dbReference type="ARBA" id="ARBA00023211"/>
    </source>
</evidence>
<feature type="domain" description="PPM-type phosphatase" evidence="9">
    <location>
        <begin position="15"/>
        <end position="271"/>
    </location>
</feature>
<name>A0A3S3PGA8_9ACAR</name>
<evidence type="ECO:0000259" key="9">
    <source>
        <dbReference type="PROSITE" id="PS51746"/>
    </source>
</evidence>
<dbReference type="InterPro" id="IPR001932">
    <property type="entry name" value="PPM-type_phosphatase-like_dom"/>
</dbReference>
<evidence type="ECO:0000256" key="4">
    <source>
        <dbReference type="ARBA" id="ARBA00022723"/>
    </source>
</evidence>
<dbReference type="GO" id="GO:0004722">
    <property type="term" value="F:protein serine/threonine phosphatase activity"/>
    <property type="evidence" value="ECO:0007669"/>
    <property type="project" value="UniProtKB-EC"/>
</dbReference>
<keyword evidence="5" id="KW-0378">Hydrolase</keyword>
<keyword evidence="11" id="KW-1185">Reference proteome</keyword>
<keyword evidence="8" id="KW-0464">Manganese</keyword>
<dbReference type="OrthoDB" id="420076at2759"/>
<evidence type="ECO:0000256" key="1">
    <source>
        <dbReference type="ARBA" id="ARBA00001936"/>
    </source>
</evidence>
<dbReference type="SMART" id="SM00332">
    <property type="entry name" value="PP2Cc"/>
    <property type="match status" value="1"/>
</dbReference>
<reference evidence="10 11" key="1">
    <citation type="journal article" date="2018" name="Gigascience">
        <title>Genomes of trombidid mites reveal novel predicted allergens and laterally-transferred genes associated with secondary metabolism.</title>
        <authorList>
            <person name="Dong X."/>
            <person name="Chaisiri K."/>
            <person name="Xia D."/>
            <person name="Armstrong S.D."/>
            <person name="Fang Y."/>
            <person name="Donnelly M.J."/>
            <person name="Kadowaki T."/>
            <person name="McGarry J.W."/>
            <person name="Darby A.C."/>
            <person name="Makepeace B.L."/>
        </authorList>
    </citation>
    <scope>NUCLEOTIDE SEQUENCE [LARGE SCALE GENOMIC DNA]</scope>
    <source>
        <strain evidence="10">UoL-WK</strain>
    </source>
</reference>
<gene>
    <name evidence="10" type="ORF">B4U79_16867</name>
</gene>
<keyword evidence="4" id="KW-0479">Metal-binding</keyword>
<evidence type="ECO:0000313" key="11">
    <source>
        <dbReference type="Proteomes" id="UP000285301"/>
    </source>
</evidence>
<dbReference type="CDD" id="cd00143">
    <property type="entry name" value="PP2Cc"/>
    <property type="match status" value="1"/>
</dbReference>
<evidence type="ECO:0000256" key="7">
    <source>
        <dbReference type="ARBA" id="ARBA00022912"/>
    </source>
</evidence>
<comment type="similarity">
    <text evidence="2">Belongs to the PP2C family.</text>
</comment>
<dbReference type="AlphaFoldDB" id="A0A3S3PGA8"/>
<dbReference type="PANTHER" id="PTHR13832">
    <property type="entry name" value="PROTEIN PHOSPHATASE 2C"/>
    <property type="match status" value="1"/>
</dbReference>
<evidence type="ECO:0000256" key="2">
    <source>
        <dbReference type="ARBA" id="ARBA00006702"/>
    </source>
</evidence>
<organism evidence="10 11">
    <name type="scientific">Dinothrombium tinctorium</name>
    <dbReference type="NCBI Taxonomy" id="1965070"/>
    <lineage>
        <taxon>Eukaryota</taxon>
        <taxon>Metazoa</taxon>
        <taxon>Ecdysozoa</taxon>
        <taxon>Arthropoda</taxon>
        <taxon>Chelicerata</taxon>
        <taxon>Arachnida</taxon>
        <taxon>Acari</taxon>
        <taxon>Acariformes</taxon>
        <taxon>Trombidiformes</taxon>
        <taxon>Prostigmata</taxon>
        <taxon>Anystina</taxon>
        <taxon>Parasitengona</taxon>
        <taxon>Trombidioidea</taxon>
        <taxon>Trombidiidae</taxon>
        <taxon>Dinothrombium</taxon>
    </lineage>
</organism>
<proteinExistence type="inferred from homology"/>
<dbReference type="PROSITE" id="PS51746">
    <property type="entry name" value="PPM_2"/>
    <property type="match status" value="1"/>
</dbReference>
<dbReference type="PANTHER" id="PTHR13832:SF803">
    <property type="entry name" value="PROTEIN PHOSPHATASE 1G"/>
    <property type="match status" value="1"/>
</dbReference>
<dbReference type="EMBL" id="NCKU01011391">
    <property type="protein sequence ID" value="RWS00456.1"/>
    <property type="molecule type" value="Genomic_DNA"/>
</dbReference>
<dbReference type="InterPro" id="IPR015655">
    <property type="entry name" value="PP2C"/>
</dbReference>
<comment type="caution">
    <text evidence="10">The sequence shown here is derived from an EMBL/GenBank/DDBJ whole genome shotgun (WGS) entry which is preliminary data.</text>
</comment>
<dbReference type="InterPro" id="IPR036457">
    <property type="entry name" value="PPM-type-like_dom_sf"/>
</dbReference>
<keyword evidence="7" id="KW-0904">Protein phosphatase</keyword>
<keyword evidence="6" id="KW-0460">Magnesium</keyword>
<evidence type="ECO:0000256" key="5">
    <source>
        <dbReference type="ARBA" id="ARBA00022801"/>
    </source>
</evidence>
<evidence type="ECO:0000256" key="3">
    <source>
        <dbReference type="ARBA" id="ARBA00013081"/>
    </source>
</evidence>
<dbReference type="GO" id="GO:0046872">
    <property type="term" value="F:metal ion binding"/>
    <property type="evidence" value="ECO:0007669"/>
    <property type="project" value="UniProtKB-KW"/>
</dbReference>
<dbReference type="Pfam" id="PF00481">
    <property type="entry name" value="PP2C"/>
    <property type="match status" value="1"/>
</dbReference>
<protein>
    <recommendedName>
        <fullName evidence="3">protein-serine/threonine phosphatase</fullName>
        <ecNumber evidence="3">3.1.3.16</ecNumber>
    </recommendedName>
</protein>
<dbReference type="EC" id="3.1.3.16" evidence="3"/>
<dbReference type="Proteomes" id="UP000285301">
    <property type="component" value="Unassembled WGS sequence"/>
</dbReference>